<dbReference type="Gene3D" id="1.10.510.10">
    <property type="entry name" value="Transferase(Phosphotransferase) domain 1"/>
    <property type="match status" value="1"/>
</dbReference>
<dbReference type="PANTHER" id="PTHR24346:SF42">
    <property type="entry name" value="SERINE_THREONINE-PROTEIN KINASE SIK3"/>
    <property type="match status" value="1"/>
</dbReference>
<reference evidence="18" key="1">
    <citation type="submission" date="2025-08" db="UniProtKB">
        <authorList>
            <consortium name="RefSeq"/>
        </authorList>
    </citation>
    <scope>IDENTIFICATION</scope>
</reference>
<dbReference type="Proteomes" id="UP000694867">
    <property type="component" value="Unplaced"/>
</dbReference>
<comment type="catalytic activity">
    <reaction evidence="12">
        <text>L-threonyl-[protein] + ATP = O-phospho-L-threonyl-[protein] + ADP + H(+)</text>
        <dbReference type="Rhea" id="RHEA:46608"/>
        <dbReference type="Rhea" id="RHEA-COMP:11060"/>
        <dbReference type="Rhea" id="RHEA-COMP:11605"/>
        <dbReference type="ChEBI" id="CHEBI:15378"/>
        <dbReference type="ChEBI" id="CHEBI:30013"/>
        <dbReference type="ChEBI" id="CHEBI:30616"/>
        <dbReference type="ChEBI" id="CHEBI:61977"/>
        <dbReference type="ChEBI" id="CHEBI:456216"/>
        <dbReference type="EC" id="2.7.11.1"/>
    </reaction>
</comment>
<feature type="region of interest" description="Disordered" evidence="15">
    <location>
        <begin position="421"/>
        <end position="446"/>
    </location>
</feature>
<evidence type="ECO:0000256" key="10">
    <source>
        <dbReference type="ARBA" id="ARBA00022840"/>
    </source>
</evidence>
<evidence type="ECO:0000313" key="17">
    <source>
        <dbReference type="Proteomes" id="UP000694867"/>
    </source>
</evidence>
<keyword evidence="9 18" id="KW-0418">Kinase</keyword>
<dbReference type="GO" id="GO:0005524">
    <property type="term" value="F:ATP binding"/>
    <property type="evidence" value="ECO:0007669"/>
    <property type="project" value="UniProtKB-UniRule"/>
</dbReference>
<dbReference type="InterPro" id="IPR057380">
    <property type="entry name" value="UBA_SIK1/2/3"/>
</dbReference>
<dbReference type="PROSITE" id="PS50011">
    <property type="entry name" value="PROTEIN_KINASE_DOM"/>
    <property type="match status" value="1"/>
</dbReference>
<dbReference type="PROSITE" id="PS00107">
    <property type="entry name" value="PROTEIN_KINASE_ATP"/>
    <property type="match status" value="1"/>
</dbReference>
<evidence type="ECO:0000256" key="4">
    <source>
        <dbReference type="ARBA" id="ARBA00022527"/>
    </source>
</evidence>
<evidence type="ECO:0000256" key="12">
    <source>
        <dbReference type="ARBA" id="ARBA00047899"/>
    </source>
</evidence>
<dbReference type="KEGG" id="goe:100897746"/>
<evidence type="ECO:0000256" key="14">
    <source>
        <dbReference type="PROSITE-ProRule" id="PRU10141"/>
    </source>
</evidence>
<evidence type="ECO:0000259" key="16">
    <source>
        <dbReference type="PROSITE" id="PS50011"/>
    </source>
</evidence>
<feature type="binding site" evidence="14">
    <location>
        <position position="54"/>
    </location>
    <ligand>
        <name>ATP</name>
        <dbReference type="ChEBI" id="CHEBI:30616"/>
    </ligand>
</feature>
<organism evidence="17 18">
    <name type="scientific">Galendromus occidentalis</name>
    <name type="common">western predatory mite</name>
    <dbReference type="NCBI Taxonomy" id="34638"/>
    <lineage>
        <taxon>Eukaryota</taxon>
        <taxon>Metazoa</taxon>
        <taxon>Ecdysozoa</taxon>
        <taxon>Arthropoda</taxon>
        <taxon>Chelicerata</taxon>
        <taxon>Arachnida</taxon>
        <taxon>Acari</taxon>
        <taxon>Parasitiformes</taxon>
        <taxon>Mesostigmata</taxon>
        <taxon>Gamasina</taxon>
        <taxon>Phytoseioidea</taxon>
        <taxon>Phytoseiidae</taxon>
        <taxon>Typhlodrominae</taxon>
        <taxon>Galendromus</taxon>
    </lineage>
</organism>
<dbReference type="InterPro" id="IPR017441">
    <property type="entry name" value="Protein_kinase_ATP_BS"/>
</dbReference>
<dbReference type="RefSeq" id="XP_028967419.1">
    <property type="nucleotide sequence ID" value="XM_029111586.1"/>
</dbReference>
<evidence type="ECO:0000256" key="8">
    <source>
        <dbReference type="ARBA" id="ARBA00022741"/>
    </source>
</evidence>
<dbReference type="FunFam" id="1.10.510.10:FF:000156">
    <property type="entry name" value="Serine/threonine-protein kinase SIK3 homolog"/>
    <property type="match status" value="1"/>
</dbReference>
<dbReference type="Pfam" id="PF23312">
    <property type="entry name" value="UBA_SIK3"/>
    <property type="match status" value="1"/>
</dbReference>
<keyword evidence="11" id="KW-0460">Magnesium</keyword>
<evidence type="ECO:0000256" key="6">
    <source>
        <dbReference type="ARBA" id="ARBA00022679"/>
    </source>
</evidence>
<dbReference type="GO" id="GO:0050321">
    <property type="term" value="F:tau-protein kinase activity"/>
    <property type="evidence" value="ECO:0007669"/>
    <property type="project" value="TreeGrafter"/>
</dbReference>
<evidence type="ECO:0000256" key="7">
    <source>
        <dbReference type="ARBA" id="ARBA00022723"/>
    </source>
</evidence>
<dbReference type="AlphaFoldDB" id="A0AAJ7SF89"/>
<dbReference type="EC" id="2.7.11.1" evidence="3"/>
<comment type="cofactor">
    <cofactor evidence="1">
        <name>Mg(2+)</name>
        <dbReference type="ChEBI" id="CHEBI:18420"/>
    </cofactor>
</comment>
<feature type="region of interest" description="Disordered" evidence="15">
    <location>
        <begin position="362"/>
        <end position="408"/>
    </location>
</feature>
<dbReference type="GO" id="GO:0005737">
    <property type="term" value="C:cytoplasm"/>
    <property type="evidence" value="ECO:0007669"/>
    <property type="project" value="TreeGrafter"/>
</dbReference>
<comment type="similarity">
    <text evidence="2">Belongs to the protein kinase superfamily. CAMK Ser/Thr protein kinase family. SNF1 subfamily.</text>
</comment>
<feature type="domain" description="Protein kinase" evidence="16">
    <location>
        <begin position="25"/>
        <end position="276"/>
    </location>
</feature>
<accession>A0AAJ7SF89</accession>
<evidence type="ECO:0000256" key="3">
    <source>
        <dbReference type="ARBA" id="ARBA00012513"/>
    </source>
</evidence>
<dbReference type="GO" id="GO:0046872">
    <property type="term" value="F:metal ion binding"/>
    <property type="evidence" value="ECO:0007669"/>
    <property type="project" value="UniProtKB-KW"/>
</dbReference>
<dbReference type="PANTHER" id="PTHR24346">
    <property type="entry name" value="MAP/MICROTUBULE AFFINITY-REGULATING KINASE"/>
    <property type="match status" value="1"/>
</dbReference>
<dbReference type="CDD" id="cd14338">
    <property type="entry name" value="UBA_SIK"/>
    <property type="match status" value="1"/>
</dbReference>
<evidence type="ECO:0000256" key="5">
    <source>
        <dbReference type="ARBA" id="ARBA00022553"/>
    </source>
</evidence>
<keyword evidence="7" id="KW-0479">Metal-binding</keyword>
<feature type="region of interest" description="Disordered" evidence="15">
    <location>
        <begin position="566"/>
        <end position="598"/>
    </location>
</feature>
<keyword evidence="6" id="KW-0808">Transferase</keyword>
<dbReference type="GO" id="GO:0000226">
    <property type="term" value="P:microtubule cytoskeleton organization"/>
    <property type="evidence" value="ECO:0007669"/>
    <property type="project" value="TreeGrafter"/>
</dbReference>
<dbReference type="GO" id="GO:0035556">
    <property type="term" value="P:intracellular signal transduction"/>
    <property type="evidence" value="ECO:0007669"/>
    <property type="project" value="TreeGrafter"/>
</dbReference>
<dbReference type="InterPro" id="IPR008271">
    <property type="entry name" value="Ser/Thr_kinase_AS"/>
</dbReference>
<feature type="region of interest" description="Disordered" evidence="15">
    <location>
        <begin position="282"/>
        <end position="305"/>
    </location>
</feature>
<feature type="region of interest" description="Disordered" evidence="15">
    <location>
        <begin position="627"/>
        <end position="653"/>
    </location>
</feature>
<keyword evidence="8 14" id="KW-0547">Nucleotide-binding</keyword>
<dbReference type="PROSITE" id="PS00108">
    <property type="entry name" value="PROTEIN_KINASE_ST"/>
    <property type="match status" value="1"/>
</dbReference>
<sequence>MSSPQHRPPTSSPNHNRSLVRVGYYEIGKTIGKGNFAVVRLGTHIVTQTKVAIKIIDKGQLDEENLQKIFREIQIMKLLRHPHIIKLYQVMESKQMIYLVTEFAQNGEIFDHLVDKGHMQESVARQKFRQIVSAVKYCHDNNIVHRDLKAENLLLDQDMNIKIADFGFSNFYTPGAPLGTWCGSPPYAAPELFEGRAYDGPKADIWSLGVVLYVLVCGALPFDGSTLQILRSRVLSAKFRIPYFLSTACEDLIRHMLVIDPERRYTTEEIFQHHWMHEKVSTPSSPCLQSQNSASSDTGSASSDEENELIIEHMLQIPNSTRDDIITSVRENRFDNYAAIFHLLKEKLRSEPMQTLLPVVASHQRKSSITTGVVERPPVSPPSLSNDSTGSNSNSMPLPPTPAFPTGAALDWTKDALNQSESSLEKFGENSEQDTDEDASNGPKDAYQVIRRHTVGPEEDSGRQAPTPAILRVSSRYPRCVPLPISALPNTNLPANLPLVQNESPQNFCVKDQHLLKPPEEFLSIAGQGISRRASDGGANISVHYHNRFDHYSHYCAQPYRTFSPHTRDISLSPRRSVRTREPPTGLEAPPGTSTGASAWFRAQMMSAGRQRRSGLIALLDKAQQSHNLTRRCSEGGGSPPPLAFMTPGGTTPHMLKALQQEHQILLQQKHHAPLSDSERAEVQRRHTIHVQQMQQVQQQQSRLQTGVMNLSMSSPPSIASSPIHTPSGGVPLSPQLARLSSPQQVLSQLQRLQLQFSNIDDPSSRASTPSPPVRIPQLVVTDLSPRVIPPIAACVPPPSQASPAVSSSSATTTSVAAATAAVVAAAAQSGYIPHISVTDEKGEDCALYSPTRWVENTVLDDTSPTTSTGAGAVGLPTITENLFEPQTVYRRGSAENDYEDVMDYTMPELLQKTPSGSLCMELTLNQGSLGEIQRALCERATDLVLQRSERGLIALEPHGVVQVELELDQRLLKMRRLSGDTVHYSRLCQRLIECMDSVVG</sequence>
<keyword evidence="5" id="KW-0597">Phosphoprotein</keyword>
<keyword evidence="4" id="KW-0723">Serine/threonine-protein kinase</keyword>
<keyword evidence="17" id="KW-1185">Reference proteome</keyword>
<protein>
    <recommendedName>
        <fullName evidence="3">non-specific serine/threonine protein kinase</fullName>
        <ecNumber evidence="3">2.7.11.1</ecNumber>
    </recommendedName>
</protein>
<dbReference type="FunFam" id="3.30.200.20:FF:000003">
    <property type="entry name" value="Non-specific serine/threonine protein kinase"/>
    <property type="match status" value="1"/>
</dbReference>
<keyword evidence="10 14" id="KW-0067">ATP-binding</keyword>
<name>A0AAJ7SF89_9ACAR</name>
<dbReference type="SMART" id="SM00220">
    <property type="entry name" value="S_TKc"/>
    <property type="match status" value="1"/>
</dbReference>
<feature type="compositionally biased region" description="Polar residues" evidence="15">
    <location>
        <begin position="382"/>
        <end position="396"/>
    </location>
</feature>
<evidence type="ECO:0000256" key="11">
    <source>
        <dbReference type="ARBA" id="ARBA00022842"/>
    </source>
</evidence>
<proteinExistence type="inferred from homology"/>
<dbReference type="SUPFAM" id="SSF56112">
    <property type="entry name" value="Protein kinase-like (PK-like)"/>
    <property type="match status" value="1"/>
</dbReference>
<gene>
    <name evidence="18" type="primary">LOC100897746</name>
</gene>
<dbReference type="InterPro" id="IPR000719">
    <property type="entry name" value="Prot_kinase_dom"/>
</dbReference>
<evidence type="ECO:0000256" key="9">
    <source>
        <dbReference type="ARBA" id="ARBA00022777"/>
    </source>
</evidence>
<evidence type="ECO:0000256" key="15">
    <source>
        <dbReference type="SAM" id="MobiDB-lite"/>
    </source>
</evidence>
<dbReference type="GeneID" id="100897746"/>
<feature type="compositionally biased region" description="Low complexity" evidence="15">
    <location>
        <begin position="289"/>
        <end position="302"/>
    </location>
</feature>
<evidence type="ECO:0000256" key="2">
    <source>
        <dbReference type="ARBA" id="ARBA00006234"/>
    </source>
</evidence>
<dbReference type="Pfam" id="PF00069">
    <property type="entry name" value="Pkinase"/>
    <property type="match status" value="1"/>
</dbReference>
<evidence type="ECO:0000256" key="13">
    <source>
        <dbReference type="ARBA" id="ARBA00048679"/>
    </source>
</evidence>
<evidence type="ECO:0000313" key="18">
    <source>
        <dbReference type="RefSeq" id="XP_028967419.1"/>
    </source>
</evidence>
<dbReference type="InterPro" id="IPR011009">
    <property type="entry name" value="Kinase-like_dom_sf"/>
</dbReference>
<evidence type="ECO:0000256" key="1">
    <source>
        <dbReference type="ARBA" id="ARBA00001946"/>
    </source>
</evidence>
<comment type="catalytic activity">
    <reaction evidence="13">
        <text>L-seryl-[protein] + ATP = O-phospho-L-seryl-[protein] + ADP + H(+)</text>
        <dbReference type="Rhea" id="RHEA:17989"/>
        <dbReference type="Rhea" id="RHEA-COMP:9863"/>
        <dbReference type="Rhea" id="RHEA-COMP:11604"/>
        <dbReference type="ChEBI" id="CHEBI:15378"/>
        <dbReference type="ChEBI" id="CHEBI:29999"/>
        <dbReference type="ChEBI" id="CHEBI:30616"/>
        <dbReference type="ChEBI" id="CHEBI:83421"/>
        <dbReference type="ChEBI" id="CHEBI:456216"/>
        <dbReference type="EC" id="2.7.11.1"/>
    </reaction>
</comment>